<dbReference type="Pfam" id="PF00535">
    <property type="entry name" value="Glycos_transf_2"/>
    <property type="match status" value="1"/>
</dbReference>
<keyword evidence="3" id="KW-1185">Reference proteome</keyword>
<dbReference type="OrthoDB" id="7816590at2"/>
<dbReference type="InterPro" id="IPR029044">
    <property type="entry name" value="Nucleotide-diphossugar_trans"/>
</dbReference>
<dbReference type="Gene3D" id="3.90.550.10">
    <property type="entry name" value="Spore Coat Polysaccharide Biosynthesis Protein SpsA, Chain A"/>
    <property type="match status" value="1"/>
</dbReference>
<reference evidence="2 3" key="1">
    <citation type="journal article" date="2010" name="J. Bacteriol.">
        <title>Genome sequences of Pelagibaca bermudensis HTCC2601T and Maritimibacter alkaliphilus HTCC2654T, the type strains of two marine Roseobacter genera.</title>
        <authorList>
            <person name="Thrash J.C."/>
            <person name="Cho J.C."/>
            <person name="Ferriera S."/>
            <person name="Johnson J."/>
            <person name="Vergin K.L."/>
            <person name="Giovannoni S.J."/>
        </authorList>
    </citation>
    <scope>NUCLEOTIDE SEQUENCE [LARGE SCALE GENOMIC DNA]</scope>
    <source>
        <strain evidence="2 3">HTCC2654</strain>
    </source>
</reference>
<gene>
    <name evidence="2" type="ORF">RB2654_15771</name>
</gene>
<name>A3VC88_9RHOB</name>
<dbReference type="HOGENOM" id="CLU_679347_0_0_5"/>
<evidence type="ECO:0000259" key="1">
    <source>
        <dbReference type="Pfam" id="PF00535"/>
    </source>
</evidence>
<dbReference type="RefSeq" id="WP_008333326.1">
    <property type="nucleotide sequence ID" value="NZ_CH902578.1"/>
</dbReference>
<organism evidence="2 3">
    <name type="scientific">Maritimibacter alkaliphilus HTCC2654</name>
    <dbReference type="NCBI Taxonomy" id="314271"/>
    <lineage>
        <taxon>Bacteria</taxon>
        <taxon>Pseudomonadati</taxon>
        <taxon>Pseudomonadota</taxon>
        <taxon>Alphaproteobacteria</taxon>
        <taxon>Rhodobacterales</taxon>
        <taxon>Roseobacteraceae</taxon>
        <taxon>Maritimibacter</taxon>
    </lineage>
</organism>
<dbReference type="STRING" id="314271.RB2654_15771"/>
<comment type="caution">
    <text evidence="2">The sequence shown here is derived from an EMBL/GenBank/DDBJ whole genome shotgun (WGS) entry which is preliminary data.</text>
</comment>
<dbReference type="CDD" id="cd00761">
    <property type="entry name" value="Glyco_tranf_GTA_type"/>
    <property type="match status" value="1"/>
</dbReference>
<dbReference type="Proteomes" id="UP000002931">
    <property type="component" value="Unassembled WGS sequence"/>
</dbReference>
<dbReference type="PANTHER" id="PTHR43685">
    <property type="entry name" value="GLYCOSYLTRANSFERASE"/>
    <property type="match status" value="1"/>
</dbReference>
<dbReference type="eggNOG" id="COG0463">
    <property type="taxonomic scope" value="Bacteria"/>
</dbReference>
<dbReference type="PANTHER" id="PTHR43685:SF2">
    <property type="entry name" value="GLYCOSYLTRANSFERASE 2-LIKE DOMAIN-CONTAINING PROTEIN"/>
    <property type="match status" value="1"/>
</dbReference>
<dbReference type="InterPro" id="IPR050834">
    <property type="entry name" value="Glycosyltransf_2"/>
</dbReference>
<sequence>MARTLIICPTHSHADTLLAAIPSVQAQTDPDWELVVIGDGAPARTDEIMADLTASDDRIRYLPHPKGKAYGEAYRDPVVRGSSAEFVCHLGDDDIWHESHLRTLTGALDRADWVIGGDIRIGVKGFVSWRMANYAWPGLARKSRNLPRPLVFTALNPVAFRRSAYLNLSEGWAPGPPGTGSDFRMWLKFLNEPRVRVAGLAAPTHLKFQSQLGRDDMTPDDRLEELRPWLERINVPGALDALRRKAEIFGTVPKAMAVLDAGRAAYPAAALRRIGIEPVGPEDAFSVAHSGERMTLPLTPEQMDQCGLTWALCRGPVDADTFAAYTAVGRHPDSRIFHALTILAHARIDLARAGADALASRSGRPELAQRVHESLDQLEREGGAARPPGHFRRAGLRIMRSRPFL</sequence>
<proteinExistence type="predicted"/>
<dbReference type="AlphaFoldDB" id="A3VC88"/>
<evidence type="ECO:0000313" key="3">
    <source>
        <dbReference type="Proteomes" id="UP000002931"/>
    </source>
</evidence>
<dbReference type="InterPro" id="IPR001173">
    <property type="entry name" value="Glyco_trans_2-like"/>
</dbReference>
<evidence type="ECO:0000313" key="2">
    <source>
        <dbReference type="EMBL" id="EAQ14142.1"/>
    </source>
</evidence>
<feature type="domain" description="Glycosyltransferase 2-like" evidence="1">
    <location>
        <begin position="6"/>
        <end position="164"/>
    </location>
</feature>
<protein>
    <recommendedName>
        <fullName evidence="1">Glycosyltransferase 2-like domain-containing protein</fullName>
    </recommendedName>
</protein>
<dbReference type="SUPFAM" id="SSF53448">
    <property type="entry name" value="Nucleotide-diphospho-sugar transferases"/>
    <property type="match status" value="1"/>
</dbReference>
<accession>A3VC88</accession>
<dbReference type="EMBL" id="AAMT01000002">
    <property type="protein sequence ID" value="EAQ14142.1"/>
    <property type="molecule type" value="Genomic_DNA"/>
</dbReference>